<evidence type="ECO:0000256" key="3">
    <source>
        <dbReference type="ARBA" id="ARBA00022723"/>
    </source>
</evidence>
<feature type="binding site" evidence="9">
    <location>
        <position position="247"/>
    </location>
    <ligand>
        <name>GTP</name>
        <dbReference type="ChEBI" id="CHEBI:37565"/>
    </ligand>
</feature>
<dbReference type="Pfam" id="PF00925">
    <property type="entry name" value="GTP_cyclohydro2"/>
    <property type="match status" value="1"/>
</dbReference>
<dbReference type="EC" id="3.5.4.25" evidence="9"/>
<gene>
    <name evidence="9" type="primary">ribA</name>
    <name evidence="11" type="ORF">C8N35_101488</name>
</gene>
<keyword evidence="6 9" id="KW-0862">Zinc</keyword>
<evidence type="ECO:0000256" key="7">
    <source>
        <dbReference type="ARBA" id="ARBA00023134"/>
    </source>
</evidence>
<evidence type="ECO:0000256" key="1">
    <source>
        <dbReference type="ARBA" id="ARBA00004853"/>
    </source>
</evidence>
<evidence type="ECO:0000313" key="11">
    <source>
        <dbReference type="EMBL" id="PTW62445.1"/>
    </source>
</evidence>
<comment type="catalytic activity">
    <reaction evidence="8 9">
        <text>GTP + 4 H2O = 2,5-diamino-6-hydroxy-4-(5-phosphoribosylamino)-pyrimidine + formate + 2 phosphate + 3 H(+)</text>
        <dbReference type="Rhea" id="RHEA:23704"/>
        <dbReference type="ChEBI" id="CHEBI:15377"/>
        <dbReference type="ChEBI" id="CHEBI:15378"/>
        <dbReference type="ChEBI" id="CHEBI:15740"/>
        <dbReference type="ChEBI" id="CHEBI:37565"/>
        <dbReference type="ChEBI" id="CHEBI:43474"/>
        <dbReference type="ChEBI" id="CHEBI:58614"/>
        <dbReference type="EC" id="3.5.4.25"/>
    </reaction>
</comment>
<dbReference type="GO" id="GO:0005525">
    <property type="term" value="F:GTP binding"/>
    <property type="evidence" value="ECO:0007669"/>
    <property type="project" value="UniProtKB-KW"/>
</dbReference>
<dbReference type="GO" id="GO:0008686">
    <property type="term" value="F:3,4-dihydroxy-2-butanone-4-phosphate synthase activity"/>
    <property type="evidence" value="ECO:0007669"/>
    <property type="project" value="TreeGrafter"/>
</dbReference>
<feature type="binding site" evidence="9">
    <location>
        <begin position="269"/>
        <end position="271"/>
    </location>
    <ligand>
        <name>GTP</name>
        <dbReference type="ChEBI" id="CHEBI:37565"/>
    </ligand>
</feature>
<feature type="binding site" evidence="9">
    <location>
        <position position="242"/>
    </location>
    <ligand>
        <name>Zn(2+)</name>
        <dbReference type="ChEBI" id="CHEBI:29105"/>
        <note>catalytic</note>
    </ligand>
</feature>
<dbReference type="Proteomes" id="UP000244081">
    <property type="component" value="Unassembled WGS sequence"/>
</dbReference>
<keyword evidence="4 9" id="KW-0547">Nucleotide-binding</keyword>
<keyword evidence="5 9" id="KW-0378">Hydrolase</keyword>
<sequence>MLQKNIASSSLSFGDPILTAVHRALGEIQGNRPFALTGEDGVRFVLALDGSDDHQMAAFVDGFCGGEADLVISGVRARMMKLTPESDDGAVLTPVTSISAGGPDMARVMEIATALKPDAVPSFTPAGRTAGTAVDLAKLAQRIPACLVSRPVEPTDDDETLITVRTEDVEVFRARLAATLKPVSEARVPIADGIASRFVIFRNAIGGIATAVIVGEPDATAPLPVRVHSSCATGDIFGSRRCDCGEQLQLGLHRLEELGGGCLIYLDQEGRGLGLANKMHAYTLQDQGLDTVDANMVLGFHDDERDYHAAGFMLKRLGWERITLLTNNPTKLTGLAAAGIEISDRLPVVTKANADNRRYLETKARRAGHLLGTAGLLETV</sequence>
<evidence type="ECO:0000256" key="6">
    <source>
        <dbReference type="ARBA" id="ARBA00022833"/>
    </source>
</evidence>
<dbReference type="AlphaFoldDB" id="A0A2T5VFA3"/>
<evidence type="ECO:0000256" key="9">
    <source>
        <dbReference type="HAMAP-Rule" id="MF_00179"/>
    </source>
</evidence>
<dbReference type="Gene3D" id="3.40.50.10990">
    <property type="entry name" value="GTP cyclohydrolase II"/>
    <property type="match status" value="1"/>
</dbReference>
<evidence type="ECO:0000256" key="2">
    <source>
        <dbReference type="ARBA" id="ARBA00022619"/>
    </source>
</evidence>
<organism evidence="11 12">
    <name type="scientific">Breoghania corrubedonensis</name>
    <dbReference type="NCBI Taxonomy" id="665038"/>
    <lineage>
        <taxon>Bacteria</taxon>
        <taxon>Pseudomonadati</taxon>
        <taxon>Pseudomonadota</taxon>
        <taxon>Alphaproteobacteria</taxon>
        <taxon>Hyphomicrobiales</taxon>
        <taxon>Stappiaceae</taxon>
        <taxon>Breoghania</taxon>
    </lineage>
</organism>
<proteinExistence type="inferred from homology"/>
<dbReference type="CDD" id="cd00641">
    <property type="entry name" value="GTP_cyclohydro2"/>
    <property type="match status" value="1"/>
</dbReference>
<dbReference type="InterPro" id="IPR000926">
    <property type="entry name" value="RibA"/>
</dbReference>
<comment type="function">
    <text evidence="9">Catalyzes the conversion of GTP to 2,5-diamino-6-ribosylamino-4(3H)-pyrimidinone 5'-phosphate (DARP), formate and pyrophosphate.</text>
</comment>
<dbReference type="GO" id="GO:0005829">
    <property type="term" value="C:cytosol"/>
    <property type="evidence" value="ECO:0007669"/>
    <property type="project" value="TreeGrafter"/>
</dbReference>
<comment type="similarity">
    <text evidence="9">Belongs to the GTP cyclohydrolase II family.</text>
</comment>
<protein>
    <recommendedName>
        <fullName evidence="9">GTP cyclohydrolase-2</fullName>
        <ecNumber evidence="9">3.5.4.25</ecNumber>
    </recommendedName>
    <alternativeName>
        <fullName evidence="9">GTP cyclohydrolase II</fullName>
    </alternativeName>
</protein>
<feature type="binding site" evidence="9">
    <location>
        <position position="231"/>
    </location>
    <ligand>
        <name>Zn(2+)</name>
        <dbReference type="ChEBI" id="CHEBI:29105"/>
        <note>catalytic</note>
    </ligand>
</feature>
<dbReference type="UniPathway" id="UPA00275">
    <property type="reaction ID" value="UER00400"/>
</dbReference>
<keyword evidence="12" id="KW-1185">Reference proteome</keyword>
<reference evidence="11 12" key="1">
    <citation type="submission" date="2018-04" db="EMBL/GenBank/DDBJ databases">
        <title>Genomic Encyclopedia of Archaeal and Bacterial Type Strains, Phase II (KMG-II): from individual species to whole genera.</title>
        <authorList>
            <person name="Goeker M."/>
        </authorList>
    </citation>
    <scope>NUCLEOTIDE SEQUENCE [LARGE SCALE GENOMIC DNA]</scope>
    <source>
        <strain evidence="11 12">DSM 23382</strain>
    </source>
</reference>
<accession>A0A2T5VFA3</accession>
<feature type="binding site" evidence="9">
    <location>
        <position position="326"/>
    </location>
    <ligand>
        <name>GTP</name>
        <dbReference type="ChEBI" id="CHEBI:37565"/>
    </ligand>
</feature>
<feature type="domain" description="GTP cyclohydrolase II" evidence="10">
    <location>
        <begin position="185"/>
        <end position="347"/>
    </location>
</feature>
<dbReference type="GO" id="GO:0009231">
    <property type="term" value="P:riboflavin biosynthetic process"/>
    <property type="evidence" value="ECO:0007669"/>
    <property type="project" value="UniProtKB-UniRule"/>
</dbReference>
<feature type="binding site" evidence="9">
    <location>
        <position position="331"/>
    </location>
    <ligand>
        <name>GTP</name>
        <dbReference type="ChEBI" id="CHEBI:37565"/>
    </ligand>
</feature>
<keyword evidence="7 9" id="KW-0342">GTP-binding</keyword>
<dbReference type="HAMAP" id="MF_00179">
    <property type="entry name" value="RibA"/>
    <property type="match status" value="1"/>
</dbReference>
<evidence type="ECO:0000256" key="5">
    <source>
        <dbReference type="ARBA" id="ARBA00022801"/>
    </source>
</evidence>
<dbReference type="InterPro" id="IPR036144">
    <property type="entry name" value="RibA-like_sf"/>
</dbReference>
<evidence type="ECO:0000256" key="4">
    <source>
        <dbReference type="ARBA" id="ARBA00022741"/>
    </source>
</evidence>
<keyword evidence="3 9" id="KW-0479">Metal-binding</keyword>
<feature type="binding site" evidence="9">
    <location>
        <begin position="226"/>
        <end position="230"/>
    </location>
    <ligand>
        <name>GTP</name>
        <dbReference type="ChEBI" id="CHEBI:37565"/>
    </ligand>
</feature>
<feature type="active site" description="Nucleophile" evidence="9">
    <location>
        <position position="305"/>
    </location>
</feature>
<feature type="binding site" evidence="9">
    <location>
        <position position="291"/>
    </location>
    <ligand>
        <name>GTP</name>
        <dbReference type="ChEBI" id="CHEBI:37565"/>
    </ligand>
</feature>
<dbReference type="PANTHER" id="PTHR21327">
    <property type="entry name" value="GTP CYCLOHYDROLASE II-RELATED"/>
    <property type="match status" value="1"/>
</dbReference>
<keyword evidence="2 9" id="KW-0686">Riboflavin biosynthesis</keyword>
<comment type="cofactor">
    <cofactor evidence="9">
        <name>Zn(2+)</name>
        <dbReference type="ChEBI" id="CHEBI:29105"/>
    </cofactor>
    <text evidence="9">Binds 1 zinc ion per subunit.</text>
</comment>
<evidence type="ECO:0000259" key="10">
    <source>
        <dbReference type="Pfam" id="PF00925"/>
    </source>
</evidence>
<name>A0A2T5VFA3_9HYPH</name>
<dbReference type="NCBIfam" id="NF001591">
    <property type="entry name" value="PRK00393.1"/>
    <property type="match status" value="1"/>
</dbReference>
<feature type="binding site" evidence="9">
    <location>
        <position position="244"/>
    </location>
    <ligand>
        <name>Zn(2+)</name>
        <dbReference type="ChEBI" id="CHEBI:29105"/>
        <note>catalytic</note>
    </ligand>
</feature>
<comment type="pathway">
    <text evidence="1 9">Cofactor biosynthesis; riboflavin biosynthesis; 5-amino-6-(D-ribitylamino)uracil from GTP: step 1/4.</text>
</comment>
<dbReference type="OrthoDB" id="9793111at2"/>
<dbReference type="GO" id="GO:0003935">
    <property type="term" value="F:GTP cyclohydrolase II activity"/>
    <property type="evidence" value="ECO:0007669"/>
    <property type="project" value="UniProtKB-UniRule"/>
</dbReference>
<dbReference type="RefSeq" id="WP_107988016.1">
    <property type="nucleotide sequence ID" value="NZ_QAYG01000001.1"/>
</dbReference>
<dbReference type="PANTHER" id="PTHR21327:SF18">
    <property type="entry name" value="3,4-DIHYDROXY-2-BUTANONE 4-PHOSPHATE SYNTHASE"/>
    <property type="match status" value="1"/>
</dbReference>
<evidence type="ECO:0000313" key="12">
    <source>
        <dbReference type="Proteomes" id="UP000244081"/>
    </source>
</evidence>
<dbReference type="InterPro" id="IPR032677">
    <property type="entry name" value="GTP_cyclohydro_II"/>
</dbReference>
<dbReference type="GO" id="GO:0008270">
    <property type="term" value="F:zinc ion binding"/>
    <property type="evidence" value="ECO:0007669"/>
    <property type="project" value="UniProtKB-UniRule"/>
</dbReference>
<dbReference type="SUPFAM" id="SSF142695">
    <property type="entry name" value="RibA-like"/>
    <property type="match status" value="1"/>
</dbReference>
<dbReference type="EMBL" id="QAYG01000001">
    <property type="protein sequence ID" value="PTW62445.1"/>
    <property type="molecule type" value="Genomic_DNA"/>
</dbReference>
<comment type="caution">
    <text evidence="11">The sequence shown here is derived from an EMBL/GenBank/DDBJ whole genome shotgun (WGS) entry which is preliminary data.</text>
</comment>
<evidence type="ECO:0000256" key="8">
    <source>
        <dbReference type="ARBA" id="ARBA00049295"/>
    </source>
</evidence>
<feature type="active site" description="Proton acceptor" evidence="9">
    <location>
        <position position="303"/>
    </location>
</feature>